<dbReference type="InterPro" id="IPR004843">
    <property type="entry name" value="Calcineurin-like_PHP"/>
</dbReference>
<evidence type="ECO:0000256" key="2">
    <source>
        <dbReference type="SAM" id="MobiDB-lite"/>
    </source>
</evidence>
<evidence type="ECO:0000313" key="4">
    <source>
        <dbReference type="EMBL" id="URN96255.1"/>
    </source>
</evidence>
<organism evidence="4 5">
    <name type="scientific">Candidatus Pristimantibacillus lignocellulolyticus</name>
    <dbReference type="NCBI Taxonomy" id="2994561"/>
    <lineage>
        <taxon>Bacteria</taxon>
        <taxon>Bacillati</taxon>
        <taxon>Bacillota</taxon>
        <taxon>Bacilli</taxon>
        <taxon>Bacillales</taxon>
        <taxon>Paenibacillaceae</taxon>
        <taxon>Candidatus Pristimantibacillus</taxon>
    </lineage>
</organism>
<dbReference type="Pfam" id="PF00395">
    <property type="entry name" value="SLH"/>
    <property type="match status" value="3"/>
</dbReference>
<dbReference type="Gene3D" id="3.60.10.10">
    <property type="entry name" value="Endonuclease/exonuclease/phosphatase"/>
    <property type="match status" value="1"/>
</dbReference>
<dbReference type="PROSITE" id="PS51272">
    <property type="entry name" value="SLH"/>
    <property type="match status" value="3"/>
</dbReference>
<feature type="compositionally biased region" description="Gly residues" evidence="2">
    <location>
        <begin position="1670"/>
        <end position="1679"/>
    </location>
</feature>
<dbReference type="InterPro" id="IPR059177">
    <property type="entry name" value="GH29D-like_dom"/>
</dbReference>
<dbReference type="PROSITE" id="PS00785">
    <property type="entry name" value="5_NUCLEOTIDASE_1"/>
    <property type="match status" value="1"/>
</dbReference>
<dbReference type="SUPFAM" id="SSF56300">
    <property type="entry name" value="Metallo-dependent phosphatases"/>
    <property type="match status" value="1"/>
</dbReference>
<dbReference type="InterPro" id="IPR005135">
    <property type="entry name" value="Endo/exonuclease/phosphatase"/>
</dbReference>
<dbReference type="PANTHER" id="PTHR42834">
    <property type="entry name" value="ENDONUCLEASE/EXONUCLEASE/PHOSPHATASE FAMILY PROTEIN (AFU_ORTHOLOGUE AFUA_3G09210)"/>
    <property type="match status" value="1"/>
</dbReference>
<feature type="domain" description="SLH" evidence="3">
    <location>
        <begin position="1980"/>
        <end position="2043"/>
    </location>
</feature>
<dbReference type="InterPro" id="IPR006179">
    <property type="entry name" value="5_nucleotidase/apyrase"/>
</dbReference>
<dbReference type="InterPro" id="IPR029052">
    <property type="entry name" value="Metallo-depent_PP-like"/>
</dbReference>
<dbReference type="InterPro" id="IPR036691">
    <property type="entry name" value="Endo/exonu/phosph_ase_sf"/>
</dbReference>
<protein>
    <submittedName>
        <fullName evidence="4">5'-nucleotidase C-terminal domain-containing protein</fullName>
    </submittedName>
</protein>
<accession>A0A9J6ZJR5</accession>
<feature type="domain" description="SLH" evidence="3">
    <location>
        <begin position="2048"/>
        <end position="2109"/>
    </location>
</feature>
<evidence type="ECO:0000256" key="1">
    <source>
        <dbReference type="ARBA" id="ARBA00022729"/>
    </source>
</evidence>
<dbReference type="GO" id="GO:0046872">
    <property type="term" value="F:metal ion binding"/>
    <property type="evidence" value="ECO:0007669"/>
    <property type="project" value="InterPro"/>
</dbReference>
<dbReference type="Pfam" id="PF02872">
    <property type="entry name" value="5_nucleotid_C"/>
    <property type="match status" value="1"/>
</dbReference>
<feature type="region of interest" description="Disordered" evidence="2">
    <location>
        <begin position="1664"/>
        <end position="1694"/>
    </location>
</feature>
<dbReference type="InterPro" id="IPR001119">
    <property type="entry name" value="SLH_dom"/>
</dbReference>
<sequence>MSFSKNFNKKWISLMLIIAIVVTTYLPAGLLPKAAAAKDSVVEWTFTSNDNLKATEGNDANKGISLLSISNNRTLSYTASNKTLYTNGWDKPDGYWQVKIDTTDFTDLDLTYKAFGTSTSPKEFQIQYSLTGNDDDFHSIANVELTAAIAPYGPFALPEVVENQSSVYIRWLNTFNTSISGPPATVQSGGNSRIADIQIQGISQAAPAVAKVEASPASNAWPAGTEIKLNSATTGASIYYAFDSEQNPFSLYSEPVVLTNDVSIYTYASFDGLANSVGSIFDYTLLEKTDISAARLSPKNQNVWTEGIISHIDGAKTYIQDETGGIVLYGMNIPDASLGDKVSVQGVMEIYSGLQELKPQNGLTSKVLEKNAGVPEAKLVTANDLTPANGEQYEAQLVYLENVTIDRKSGTVFKAQQDGIAAEFDIYSSLSSLQEGKKFEKIIGVIEEYNGNFQLIPLNSSSLIENKFSVQASPDAGTIAIGNGVTLSTPDNEAVIYYTTDGSTPTENSLKYTAPIVVNEDTTIKAIVVKDNVLSIAYVFEYKAVKANPRIHDIQGTTHTSPYLNQNVKDVEGVVTQLSYQFATGVYRGFYIQDMEPDNDDRTSEAVYVYSTNEEMKPKVGDLVSISGKVEEYNEGLATNLTTTQLTNIQINILSSDNDLPEPILLGKGGRALPTSIIDSDGMTTFNPDVDAIAFYESLEGMHVRLSKPTIISPYWTSGYGNSMLYNIPTRVENEEEDVLTPAGGLILKEALNYNPQRLIIAYGNPGKEVGTGDVFTDDVIGVVGYNNGNFKIIPSKGSLPEIDNSTFERETTELEIDPNKLTMASYNVENFHPSTPQEKINKIGDSIVINLKSPDIIALLEIQDNNGPVDNGVVAADKTYETIINAVIAAGGPAYKYTDISPQDKKDGGEPGGNIRVGFLYNPDRVKMTDSVLGQAGTATTAVSYNAENDNLTVNPGRIDPTNTAFNASRKPLVAQFEFNGEKVIAIVNHFNSKGGDNGPFGNIQPPVLSSEVQRHKIANVVNGFVKDVVTKNSDANVVVMGDLNDFQFTETLNILKGNEIINLIDTLPINDRYSYTYDGNSQTLDHILVSNKLASASKVDVVHINADFPLSRGRASDHDPLMAQIDLKDQAVPSEDFQLRVLHTNDTHARLDSVAKRVTAINENKNDHSILLDAGDVFSGTLYFTKYEGLADLEFMNMVGYDAMVPGNHEFDKGPEGLERFIKEAQFPILSSNIDYGGNEGLSKLFKNEIGGLNNPIEHAHIYPSIVIDVNGEQVGVFGLTTEETVGISSPGNTLVFQDYIARAKATVASLQEQGINKIVALTHLGYSFDEILADEVEGIDIIVGGHSHTLLPKPVVKHVNGEPTIIVQTGEYGEKLGVIDATFDDKGVLTSWDGNLLHVADYAEDAVAKEKLQGYKTSLDEMMAEVVGHSLVELDYNAMFDGKLQRAVRRQETNLGNLITDGMAAAMKEKITSLLPSSELAEIKGYIALQNGGGIREGISSGDITLGEVRTVLPFDNSIVAVKVTGTELIAALENGVSGSPAEYGGFAHVSGMKYTYDSTKAKQTLDTQTEKITFNGNRIVEVQIKNEDGTYSKLDPNAYYMLATNSFTASGGDFYYALRDARQDGRIYELFMPDYEVFLAHLDRVGTIDIGLEGRITDLKGQSLPGTGGNGGNTGGNNATPETKPGESNQGDVVTVIVPSENISKETNAQGKTVTTVSVQADALKEAIKQAEVAGKATKKIQVNIANVTDGMITIQLPAAALIDAKKDTIISVNAGNYSYDLPVNILAMEKLAEELGAKMAELIISINIEVMTQDNTDKLTLKVEEANGKLLHAPIEFTIMAQANGKSHEVNGFGNIFVERSITIGSLVNPSTATVVSYDPLTDQLTFVPAIFETVNGKTIVTVKRNSNSQYAVVSFNKSFEDMTKHWAKADVELLASKFIVQGKSETNFTPDQSITRAEFAALLVRSLGLNEDSSALAFNDIDANAWYAGVVGAAVKAKLIEGFEDGSFRPEAQITREQVAVMIARALAMTGKLEEAGKLDATAKFEDGASIQAWAKDAVGISASAGIVQGNANQMFAPAKNATRAEATAILKRLLSFVEFINS</sequence>
<dbReference type="InterPro" id="IPR036907">
    <property type="entry name" value="5'-Nucleotdase_C_sf"/>
</dbReference>
<proteinExistence type="predicted"/>
<dbReference type="PRINTS" id="PR01607">
    <property type="entry name" value="APYRASEFAMLY"/>
</dbReference>
<reference evidence="4" key="1">
    <citation type="submission" date="2022-05" db="EMBL/GenBank/DDBJ databases">
        <title>Novel bacterial taxa in a minimal lignocellulolytic consortium and its capacity to transform plastics disclosed by genome-resolved metagenomics.</title>
        <authorList>
            <person name="Rodriguez C.A.D."/>
            <person name="Diaz-Garcia L."/>
            <person name="Herrera K."/>
            <person name="Tarazona N.A."/>
            <person name="Sproer C."/>
            <person name="Overmann J."/>
            <person name="Jimenez D.J."/>
        </authorList>
    </citation>
    <scope>NUCLEOTIDE SEQUENCE</scope>
    <source>
        <strain evidence="4">MAG5</strain>
    </source>
</reference>
<dbReference type="SUPFAM" id="SSF55816">
    <property type="entry name" value="5'-nucleotidase (syn. UDP-sugar hydrolase), C-terminal domain"/>
    <property type="match status" value="1"/>
</dbReference>
<dbReference type="Pfam" id="PF13290">
    <property type="entry name" value="CHB_HEX_C_1"/>
    <property type="match status" value="1"/>
</dbReference>
<dbReference type="KEGG" id="plig:NAG76_08595"/>
<feature type="domain" description="SLH" evidence="3">
    <location>
        <begin position="1920"/>
        <end position="1979"/>
    </location>
</feature>
<dbReference type="CDD" id="cd04486">
    <property type="entry name" value="YhcR_OBF_like"/>
    <property type="match status" value="1"/>
</dbReference>
<gene>
    <name evidence="4" type="ORF">NAG76_08595</name>
</gene>
<dbReference type="GO" id="GO:0009166">
    <property type="term" value="P:nucleotide catabolic process"/>
    <property type="evidence" value="ECO:0007669"/>
    <property type="project" value="InterPro"/>
</dbReference>
<keyword evidence="1" id="KW-0732">Signal</keyword>
<dbReference type="Gene3D" id="3.90.780.10">
    <property type="entry name" value="5'-Nucleotidase, C-terminal domain"/>
    <property type="match status" value="1"/>
</dbReference>
<dbReference type="PANTHER" id="PTHR42834:SF1">
    <property type="entry name" value="ENDONUCLEASE_EXONUCLEASE_PHOSPHATASE FAMILY PROTEIN (AFU_ORTHOLOGUE AFUA_3G09210)"/>
    <property type="match status" value="1"/>
</dbReference>
<dbReference type="GO" id="GO:0000166">
    <property type="term" value="F:nucleotide binding"/>
    <property type="evidence" value="ECO:0007669"/>
    <property type="project" value="InterPro"/>
</dbReference>
<dbReference type="Proteomes" id="UP001056756">
    <property type="component" value="Chromosome"/>
</dbReference>
<dbReference type="Pfam" id="PF00149">
    <property type="entry name" value="Metallophos"/>
    <property type="match status" value="1"/>
</dbReference>
<dbReference type="Pfam" id="PF19580">
    <property type="entry name" value="Exo_endo_phos_3"/>
    <property type="match status" value="1"/>
</dbReference>
<name>A0A9J6ZJR5_9BACL</name>
<dbReference type="InterPro" id="IPR006146">
    <property type="entry name" value="5'-Nucleotdase_CS"/>
</dbReference>
<dbReference type="GO" id="GO:0016788">
    <property type="term" value="F:hydrolase activity, acting on ester bonds"/>
    <property type="evidence" value="ECO:0007669"/>
    <property type="project" value="InterPro"/>
</dbReference>
<evidence type="ECO:0000313" key="5">
    <source>
        <dbReference type="Proteomes" id="UP001056756"/>
    </source>
</evidence>
<evidence type="ECO:0000259" key="3">
    <source>
        <dbReference type="PROSITE" id="PS51272"/>
    </source>
</evidence>
<dbReference type="SUPFAM" id="SSF56219">
    <property type="entry name" value="DNase I-like"/>
    <property type="match status" value="1"/>
</dbReference>
<dbReference type="EMBL" id="CP097899">
    <property type="protein sequence ID" value="URN96255.1"/>
    <property type="molecule type" value="Genomic_DNA"/>
</dbReference>
<dbReference type="InterPro" id="IPR008334">
    <property type="entry name" value="5'-Nucleotdase_C"/>
</dbReference>
<dbReference type="Gene3D" id="3.60.21.10">
    <property type="match status" value="1"/>
</dbReference>